<proteinExistence type="predicted"/>
<dbReference type="Proteomes" id="UP000008632">
    <property type="component" value="Chromosome"/>
</dbReference>
<evidence type="ECO:0000313" key="2">
    <source>
        <dbReference type="Proteomes" id="UP000008632"/>
    </source>
</evidence>
<protein>
    <submittedName>
        <fullName evidence="1">Uncharacterized protein</fullName>
    </submittedName>
</protein>
<dbReference type="KEGG" id="psu:Psesu_2725"/>
<name>E6WWK3_PSEUU</name>
<organism evidence="1 2">
    <name type="scientific">Pseudoxanthomonas suwonensis (strain 11-1)</name>
    <dbReference type="NCBI Taxonomy" id="743721"/>
    <lineage>
        <taxon>Bacteria</taxon>
        <taxon>Pseudomonadati</taxon>
        <taxon>Pseudomonadota</taxon>
        <taxon>Gammaproteobacteria</taxon>
        <taxon>Lysobacterales</taxon>
        <taxon>Lysobacteraceae</taxon>
        <taxon>Pseudoxanthomonas</taxon>
    </lineage>
</organism>
<dbReference type="STRING" id="743721.Psesu_2725"/>
<keyword evidence="2" id="KW-1185">Reference proteome</keyword>
<sequence>MDGLPPPVAQVAIDSAAWTQTDRIRWPSKDAFVLVYVGASDSRTSLLRVSRDRHEFRMGQADDHLVVVLGLEPGITGGEEALDFLAAHESFHLAAQYYGSRIPFSYTEIDERVVKAYSMDERLSRVYDAVDEMHRSATGGNTSPACDELAAAIGSMEGGARTYFTYKAFWEWPAEFYAYTTAFKGSLAEYESFRSRLFADDVGYRLFTSGVKVAEMLESRLGRNAWQERAVRGESMLAMFSEAYGCGLQLDESPTLTVLNLELPAPVGH</sequence>
<dbReference type="HOGENOM" id="CLU_1033929_0_0_6"/>
<reference evidence="1 2" key="1">
    <citation type="submission" date="2011-01" db="EMBL/GenBank/DDBJ databases">
        <title>Complete sequence of Pseudoxanthomonas suwonensis 11-1.</title>
        <authorList>
            <consortium name="US DOE Joint Genome Institute"/>
            <person name="Lucas S."/>
            <person name="Copeland A."/>
            <person name="Lapidus A."/>
            <person name="Cheng J.-F."/>
            <person name="Goodwin L."/>
            <person name="Pitluck S."/>
            <person name="Teshima H."/>
            <person name="Detter J.C."/>
            <person name="Han C."/>
            <person name="Tapia R."/>
            <person name="Land M."/>
            <person name="Hauser L."/>
            <person name="Kyrpides N."/>
            <person name="Ivanova N."/>
            <person name="Ovchinnikova G."/>
            <person name="Siebers A.K."/>
            <person name="Allgaier M."/>
            <person name="Thelen M.P."/>
            <person name="Hugenholtz P."/>
            <person name="Gladden J."/>
            <person name="Woyke T."/>
        </authorList>
    </citation>
    <scope>NUCLEOTIDE SEQUENCE [LARGE SCALE GENOMIC DNA]</scope>
    <source>
        <strain evidence="2">11-1</strain>
    </source>
</reference>
<accession>E6WWK3</accession>
<dbReference type="EMBL" id="CP002446">
    <property type="protein sequence ID" value="ADV28552.1"/>
    <property type="molecule type" value="Genomic_DNA"/>
</dbReference>
<evidence type="ECO:0000313" key="1">
    <source>
        <dbReference type="EMBL" id="ADV28552.1"/>
    </source>
</evidence>
<gene>
    <name evidence="1" type="ordered locus">Psesu_2725</name>
</gene>
<dbReference type="AlphaFoldDB" id="E6WWK3"/>